<keyword evidence="3 6" id="KW-0812">Transmembrane</keyword>
<keyword evidence="8" id="KW-1185">Reference proteome</keyword>
<dbReference type="GO" id="GO:0005886">
    <property type="term" value="C:plasma membrane"/>
    <property type="evidence" value="ECO:0007669"/>
    <property type="project" value="UniProtKB-SubCell"/>
</dbReference>
<gene>
    <name evidence="7" type="ORF">Sru01_36600</name>
</gene>
<dbReference type="Pfam" id="PF07690">
    <property type="entry name" value="MFS_1"/>
    <property type="match status" value="1"/>
</dbReference>
<evidence type="ECO:0000313" key="8">
    <source>
        <dbReference type="Proteomes" id="UP000655287"/>
    </source>
</evidence>
<protein>
    <submittedName>
        <fullName evidence="7">MFS transporter</fullName>
    </submittedName>
</protein>
<keyword evidence="4 6" id="KW-1133">Transmembrane helix</keyword>
<feature type="transmembrane region" description="Helical" evidence="6">
    <location>
        <begin position="331"/>
        <end position="350"/>
    </location>
</feature>
<sequence>MPGRGVRLAGVIGDTVRRRLVPLAHRDLRLFFAGEAASLLGSAMASLALSFAVLGAGGSGRELGLVMAARILPMVVLMPAGGVLADRLGPRRMMVAGDLIRCLGQAALAVALMSGRPPTVVFAVLAVISGTGEACYLPARGAVVPRVAAAGRQYEGKLQDANALGGLAQSLATVSGPALAGLAVAAAGPGPVIALDAATYAFSAIMLARLAVDDSPAASGGGSEAAALRAGWREFRSRGWLWVSTLQFTLFNMLVWAPFLVLGPVVAHDRLGGALDWGIIMACYGAGSVAGGLALVGGRRAWRRPLAVATFATLGWALPSAALAAGLPVPLVGAAALVAGVGAAVSGALYAMVNQRHLPAAVLARVTSFTAVGAFALGPAGLAAAGPAADLAGAGPVLAFGAAWQAVTALLVLALPAIRRLPLAPDTAPAPEPAPAAGRTGRT</sequence>
<proteinExistence type="predicted"/>
<keyword evidence="2" id="KW-1003">Cell membrane</keyword>
<dbReference type="PANTHER" id="PTHR23513">
    <property type="entry name" value="INTEGRAL MEMBRANE EFFLUX PROTEIN-RELATED"/>
    <property type="match status" value="1"/>
</dbReference>
<dbReference type="GO" id="GO:0022857">
    <property type="term" value="F:transmembrane transporter activity"/>
    <property type="evidence" value="ECO:0007669"/>
    <property type="project" value="InterPro"/>
</dbReference>
<comment type="caution">
    <text evidence="7">The sequence shown here is derived from an EMBL/GenBank/DDBJ whole genome shotgun (WGS) entry which is preliminary data.</text>
</comment>
<accession>A0A919R3L0</accession>
<dbReference type="CDD" id="cd06173">
    <property type="entry name" value="MFS_MefA_like"/>
    <property type="match status" value="1"/>
</dbReference>
<feature type="transmembrane region" description="Helical" evidence="6">
    <location>
        <begin position="239"/>
        <end position="257"/>
    </location>
</feature>
<evidence type="ECO:0000256" key="1">
    <source>
        <dbReference type="ARBA" id="ARBA00004651"/>
    </source>
</evidence>
<feature type="transmembrane region" description="Helical" evidence="6">
    <location>
        <begin position="28"/>
        <end position="53"/>
    </location>
</feature>
<organism evidence="7 8">
    <name type="scientific">Sphaerisporangium rufum</name>
    <dbReference type="NCBI Taxonomy" id="1381558"/>
    <lineage>
        <taxon>Bacteria</taxon>
        <taxon>Bacillati</taxon>
        <taxon>Actinomycetota</taxon>
        <taxon>Actinomycetes</taxon>
        <taxon>Streptosporangiales</taxon>
        <taxon>Streptosporangiaceae</taxon>
        <taxon>Sphaerisporangium</taxon>
    </lineage>
</organism>
<keyword evidence="5 6" id="KW-0472">Membrane</keyword>
<dbReference type="SUPFAM" id="SSF103473">
    <property type="entry name" value="MFS general substrate transporter"/>
    <property type="match status" value="1"/>
</dbReference>
<feature type="transmembrane region" description="Helical" evidence="6">
    <location>
        <begin position="397"/>
        <end position="418"/>
    </location>
</feature>
<evidence type="ECO:0000256" key="5">
    <source>
        <dbReference type="ARBA" id="ARBA00023136"/>
    </source>
</evidence>
<dbReference type="Proteomes" id="UP000655287">
    <property type="component" value="Unassembled WGS sequence"/>
</dbReference>
<dbReference type="InterPro" id="IPR011701">
    <property type="entry name" value="MFS"/>
</dbReference>
<feature type="transmembrane region" description="Helical" evidence="6">
    <location>
        <begin position="65"/>
        <end position="85"/>
    </location>
</feature>
<dbReference type="Gene3D" id="1.20.1250.20">
    <property type="entry name" value="MFS general substrate transporter like domains"/>
    <property type="match status" value="1"/>
</dbReference>
<dbReference type="AlphaFoldDB" id="A0A919R3L0"/>
<name>A0A919R3L0_9ACTN</name>
<feature type="transmembrane region" description="Helical" evidence="6">
    <location>
        <begin position="305"/>
        <end position="325"/>
    </location>
</feature>
<dbReference type="PANTHER" id="PTHR23513:SF11">
    <property type="entry name" value="STAPHYLOFERRIN A TRANSPORTER"/>
    <property type="match status" value="1"/>
</dbReference>
<evidence type="ECO:0000256" key="4">
    <source>
        <dbReference type="ARBA" id="ARBA00022989"/>
    </source>
</evidence>
<comment type="subcellular location">
    <subcellularLocation>
        <location evidence="1">Cell membrane</location>
        <topology evidence="1">Multi-pass membrane protein</topology>
    </subcellularLocation>
</comment>
<reference evidence="7" key="1">
    <citation type="submission" date="2021-01" db="EMBL/GenBank/DDBJ databases">
        <title>Whole genome shotgun sequence of Sphaerisporangium rufum NBRC 109079.</title>
        <authorList>
            <person name="Komaki H."/>
            <person name="Tamura T."/>
        </authorList>
    </citation>
    <scope>NUCLEOTIDE SEQUENCE</scope>
    <source>
        <strain evidence="7">NBRC 109079</strain>
    </source>
</reference>
<evidence type="ECO:0000256" key="6">
    <source>
        <dbReference type="SAM" id="Phobius"/>
    </source>
</evidence>
<evidence type="ECO:0000256" key="3">
    <source>
        <dbReference type="ARBA" id="ARBA00022692"/>
    </source>
</evidence>
<evidence type="ECO:0000313" key="7">
    <source>
        <dbReference type="EMBL" id="GII78678.1"/>
    </source>
</evidence>
<dbReference type="EMBL" id="BOOU01000052">
    <property type="protein sequence ID" value="GII78678.1"/>
    <property type="molecule type" value="Genomic_DNA"/>
</dbReference>
<feature type="transmembrane region" description="Helical" evidence="6">
    <location>
        <begin position="362"/>
        <end position="385"/>
    </location>
</feature>
<feature type="transmembrane region" description="Helical" evidence="6">
    <location>
        <begin position="277"/>
        <end position="298"/>
    </location>
</feature>
<dbReference type="InterPro" id="IPR036259">
    <property type="entry name" value="MFS_trans_sf"/>
</dbReference>
<evidence type="ECO:0000256" key="2">
    <source>
        <dbReference type="ARBA" id="ARBA00022475"/>
    </source>
</evidence>